<dbReference type="Proteomes" id="UP001328107">
    <property type="component" value="Unassembled WGS sequence"/>
</dbReference>
<sequence>MNPESILLQAGCIRAGDGTSPVVAETEVVVAALLDDIARLAAGNGHWKDNSTCIYTAPNRGSISAGDDEKQPV</sequence>
<evidence type="ECO:0000313" key="2">
    <source>
        <dbReference type="Proteomes" id="UP001328107"/>
    </source>
</evidence>
<organism evidence="1 2">
    <name type="scientific">Pristionchus mayeri</name>
    <dbReference type="NCBI Taxonomy" id="1317129"/>
    <lineage>
        <taxon>Eukaryota</taxon>
        <taxon>Metazoa</taxon>
        <taxon>Ecdysozoa</taxon>
        <taxon>Nematoda</taxon>
        <taxon>Chromadorea</taxon>
        <taxon>Rhabditida</taxon>
        <taxon>Rhabditina</taxon>
        <taxon>Diplogasteromorpha</taxon>
        <taxon>Diplogasteroidea</taxon>
        <taxon>Neodiplogasteridae</taxon>
        <taxon>Pristionchus</taxon>
    </lineage>
</organism>
<accession>A0AAN5CVL8</accession>
<protein>
    <submittedName>
        <fullName evidence="1">Uncharacterized protein</fullName>
    </submittedName>
</protein>
<comment type="caution">
    <text evidence="1">The sequence shown here is derived from an EMBL/GenBank/DDBJ whole genome shotgun (WGS) entry which is preliminary data.</text>
</comment>
<name>A0AAN5CVL8_9BILA</name>
<dbReference type="EMBL" id="BTRK01000005">
    <property type="protein sequence ID" value="GMR51320.1"/>
    <property type="molecule type" value="Genomic_DNA"/>
</dbReference>
<keyword evidence="2" id="KW-1185">Reference proteome</keyword>
<reference evidence="2" key="1">
    <citation type="submission" date="2022-10" db="EMBL/GenBank/DDBJ databases">
        <title>Genome assembly of Pristionchus species.</title>
        <authorList>
            <person name="Yoshida K."/>
            <person name="Sommer R.J."/>
        </authorList>
    </citation>
    <scope>NUCLEOTIDE SEQUENCE [LARGE SCALE GENOMIC DNA]</scope>
    <source>
        <strain evidence="2">RS5460</strain>
    </source>
</reference>
<dbReference type="AlphaFoldDB" id="A0AAN5CVL8"/>
<evidence type="ECO:0000313" key="1">
    <source>
        <dbReference type="EMBL" id="GMR51320.1"/>
    </source>
</evidence>
<proteinExistence type="predicted"/>
<gene>
    <name evidence="1" type="ORF">PMAYCL1PPCAC_21515</name>
</gene>